<evidence type="ECO:0000259" key="1">
    <source>
        <dbReference type="Pfam" id="PF00501"/>
    </source>
</evidence>
<gene>
    <name evidence="2" type="ORF">VA596_12345</name>
</gene>
<proteinExistence type="predicted"/>
<dbReference type="Proteomes" id="UP001304298">
    <property type="component" value="Unassembled WGS sequence"/>
</dbReference>
<protein>
    <submittedName>
        <fullName evidence="2">AMP-binding protein</fullName>
    </submittedName>
</protein>
<keyword evidence="3" id="KW-1185">Reference proteome</keyword>
<dbReference type="InterPro" id="IPR045851">
    <property type="entry name" value="AMP-bd_C_sf"/>
</dbReference>
<organism evidence="2 3">
    <name type="scientific">Amycolatopsis heterodermiae</name>
    <dbReference type="NCBI Taxonomy" id="3110235"/>
    <lineage>
        <taxon>Bacteria</taxon>
        <taxon>Bacillati</taxon>
        <taxon>Actinomycetota</taxon>
        <taxon>Actinomycetes</taxon>
        <taxon>Pseudonocardiales</taxon>
        <taxon>Pseudonocardiaceae</taxon>
        <taxon>Amycolatopsis</taxon>
    </lineage>
</organism>
<dbReference type="SUPFAM" id="SSF56801">
    <property type="entry name" value="Acetyl-CoA synthetase-like"/>
    <property type="match status" value="1"/>
</dbReference>
<sequence length="470" mass="50946">MYTIFRPDLDAFARATLAEQQRLQSGDWEPGELRDLQLQRVADTARYVREHSPFYAKLFAAADVPASGPITPEQLARLPFTTKDDLRSGMFDVVSLPIDRAWIFYETTGTTGRATPCPRSDHDSIVNNTALTLAYREIFEQHGDKHVVAVMGPTELHSTGDTFGDVMHNLGHTVVKMWPHSPLVGFPRALALLEKLGVTALICTPGMAISLAKAAGAAGIDIASRLGVRLILCVGELTSPAMLENLGGQWNARVYNCMYASQEASIMAACHADGQLRTVPVSNYYEVIDPATAQPVEPVDGVREGELVITHLYQGAKPLVRYRTGDMVRLSAQPGSVTEVMRPIGRVRDALLLGGELVTAYDLEQTIFSHLSGVLDYFISLDEVDGRDTVTITVETVDEIAGLRIDRERVGRAVGEAFGVGCTVAVAAVGTITSTGAMVSWKAARIHDRRVTDSAEREAALAIAAGRDSR</sequence>
<evidence type="ECO:0000313" key="3">
    <source>
        <dbReference type="Proteomes" id="UP001304298"/>
    </source>
</evidence>
<name>A0ABU5R2B2_9PSEU</name>
<dbReference type="RefSeq" id="WP_323326371.1">
    <property type="nucleotide sequence ID" value="NZ_JAYFSI010000002.1"/>
</dbReference>
<feature type="domain" description="AMP-dependent synthetase/ligase" evidence="1">
    <location>
        <begin position="99"/>
        <end position="310"/>
    </location>
</feature>
<dbReference type="EMBL" id="JAYFSI010000002">
    <property type="protein sequence ID" value="MEA5360328.1"/>
    <property type="molecule type" value="Genomic_DNA"/>
</dbReference>
<dbReference type="InterPro" id="IPR000873">
    <property type="entry name" value="AMP-dep_synth/lig_dom"/>
</dbReference>
<comment type="caution">
    <text evidence="2">The sequence shown here is derived from an EMBL/GenBank/DDBJ whole genome shotgun (WGS) entry which is preliminary data.</text>
</comment>
<accession>A0ABU5R2B2</accession>
<dbReference type="Gene3D" id="3.30.300.30">
    <property type="match status" value="1"/>
</dbReference>
<dbReference type="PANTHER" id="PTHR43845:SF1">
    <property type="entry name" value="BLR5969 PROTEIN"/>
    <property type="match status" value="1"/>
</dbReference>
<reference evidence="2 3" key="1">
    <citation type="submission" date="2023-12" db="EMBL/GenBank/DDBJ databases">
        <title>Amycolatopsis sp. V23-08.</title>
        <authorList>
            <person name="Somphong A."/>
        </authorList>
    </citation>
    <scope>NUCLEOTIDE SEQUENCE [LARGE SCALE GENOMIC DNA]</scope>
    <source>
        <strain evidence="2 3">V23-08</strain>
    </source>
</reference>
<dbReference type="InterPro" id="IPR042099">
    <property type="entry name" value="ANL_N_sf"/>
</dbReference>
<dbReference type="PANTHER" id="PTHR43845">
    <property type="entry name" value="BLR5969 PROTEIN"/>
    <property type="match status" value="1"/>
</dbReference>
<evidence type="ECO:0000313" key="2">
    <source>
        <dbReference type="EMBL" id="MEA5360328.1"/>
    </source>
</evidence>
<dbReference type="Pfam" id="PF00501">
    <property type="entry name" value="AMP-binding"/>
    <property type="match status" value="1"/>
</dbReference>
<dbReference type="Gene3D" id="3.40.50.12780">
    <property type="entry name" value="N-terminal domain of ligase-like"/>
    <property type="match status" value="1"/>
</dbReference>